<gene>
    <name evidence="2" type="ORF">FNV43_RR05666</name>
</gene>
<name>A0A8K0HPF7_9ROSA</name>
<feature type="region of interest" description="Disordered" evidence="1">
    <location>
        <begin position="253"/>
        <end position="279"/>
    </location>
</feature>
<dbReference type="OrthoDB" id="1930729at2759"/>
<dbReference type="EMBL" id="VOIH02000002">
    <property type="protein sequence ID" value="KAF3455218.1"/>
    <property type="molecule type" value="Genomic_DNA"/>
</dbReference>
<reference evidence="2" key="1">
    <citation type="submission" date="2020-03" db="EMBL/GenBank/DDBJ databases">
        <title>A high-quality chromosome-level genome assembly of a woody plant with both climbing and erect habits, Rhamnella rubrinervis.</title>
        <authorList>
            <person name="Lu Z."/>
            <person name="Yang Y."/>
            <person name="Zhu X."/>
            <person name="Sun Y."/>
        </authorList>
    </citation>
    <scope>NUCLEOTIDE SEQUENCE</scope>
    <source>
        <strain evidence="2">BYM</strain>
        <tissue evidence="2">Leaf</tissue>
    </source>
</reference>
<accession>A0A8K0HPF7</accession>
<evidence type="ECO:0000313" key="2">
    <source>
        <dbReference type="EMBL" id="KAF3455218.1"/>
    </source>
</evidence>
<feature type="compositionally biased region" description="Polar residues" evidence="1">
    <location>
        <begin position="254"/>
        <end position="275"/>
    </location>
</feature>
<evidence type="ECO:0000256" key="1">
    <source>
        <dbReference type="SAM" id="MobiDB-lite"/>
    </source>
</evidence>
<dbReference type="AlphaFoldDB" id="A0A8K0HPF7"/>
<sequence>MVVKAKPSERTNCCSQCATTPSSMAEEVSAFVNPSVKGTKASNDVSNTSNPQKVTKFRKYIVNADNQIELGKTTNLENLSIAIDVIRCKLGDDDAKRFLFNEMEVEDNVNACVFYLLEVMLLANDKRKSVSREYFKIMQNLELHEKYPGGSLSYDTMNEILHNAVNCNNTSNTYSLGVDLVMRIILFSQPMSQNPLLEVLKEGYEEKNEAYITSFFNSITYHRYDGLPLVVKEVDDTTIGSSSELAEELARGSFTVQGDTSPKQTPMATTSTSPPLQNSDSSLQLILLDLSAYTENEDTTMLMYDSDRQVEESQHKLLMDCLDDSSRSSYDVDIMVLDTREFHTF</sequence>
<keyword evidence="3" id="KW-1185">Reference proteome</keyword>
<proteinExistence type="predicted"/>
<evidence type="ECO:0000313" key="3">
    <source>
        <dbReference type="Proteomes" id="UP000796880"/>
    </source>
</evidence>
<protein>
    <submittedName>
        <fullName evidence="2">Uncharacterized protein</fullName>
    </submittedName>
</protein>
<dbReference type="Proteomes" id="UP000796880">
    <property type="component" value="Unassembled WGS sequence"/>
</dbReference>
<comment type="caution">
    <text evidence="2">The sequence shown here is derived from an EMBL/GenBank/DDBJ whole genome shotgun (WGS) entry which is preliminary data.</text>
</comment>
<organism evidence="2 3">
    <name type="scientific">Rhamnella rubrinervis</name>
    <dbReference type="NCBI Taxonomy" id="2594499"/>
    <lineage>
        <taxon>Eukaryota</taxon>
        <taxon>Viridiplantae</taxon>
        <taxon>Streptophyta</taxon>
        <taxon>Embryophyta</taxon>
        <taxon>Tracheophyta</taxon>
        <taxon>Spermatophyta</taxon>
        <taxon>Magnoliopsida</taxon>
        <taxon>eudicotyledons</taxon>
        <taxon>Gunneridae</taxon>
        <taxon>Pentapetalae</taxon>
        <taxon>rosids</taxon>
        <taxon>fabids</taxon>
        <taxon>Rosales</taxon>
        <taxon>Rhamnaceae</taxon>
        <taxon>rhamnoid group</taxon>
        <taxon>Rhamneae</taxon>
        <taxon>Rhamnella</taxon>
    </lineage>
</organism>